<evidence type="ECO:0000256" key="2">
    <source>
        <dbReference type="SAM" id="SignalP"/>
    </source>
</evidence>
<feature type="chain" id="PRO_5031187622" evidence="2">
    <location>
        <begin position="22"/>
        <end position="314"/>
    </location>
</feature>
<gene>
    <name evidence="3" type="ORF">HAND00432_LOCUS7287</name>
</gene>
<organism evidence="3">
    <name type="scientific">Hemiselmis andersenii</name>
    <name type="common">Cryptophyte alga</name>
    <dbReference type="NCBI Taxonomy" id="464988"/>
    <lineage>
        <taxon>Eukaryota</taxon>
        <taxon>Cryptophyceae</taxon>
        <taxon>Cryptomonadales</taxon>
        <taxon>Hemiselmidaceae</taxon>
        <taxon>Hemiselmis</taxon>
    </lineage>
</organism>
<dbReference type="AlphaFoldDB" id="A0A7S1GWD0"/>
<sequence>MAQFTATAVLLALLFIQETDSFVCPTGPLIRHGRSTTAAAGCAIPQLARAGGGTGVMMLGGRSTQPTAGGFRTAHRTSLSAGTIIVHFGREKVLNDVELYKFNFFQDKFNRLCESGRAEEAIEVLLSSETTVEVSALQAVTLLAVLPAEVLGKPDDTIEPMAHSFWRLLRDHAMWHLTLSRDGKDKLEEDIAQAEKALRKKARQVEDRHVLLEVQPFFTYSLNISQPAPEALPDDFSLKCDNLFRHIAGDGEGAVVDARGLNRVLEMGWQSKDSSPIDDAILQSSLSSSLPLKGKNAELDRQQFEQFCEEIIRM</sequence>
<proteinExistence type="predicted"/>
<reference evidence="3" key="1">
    <citation type="submission" date="2021-01" db="EMBL/GenBank/DDBJ databases">
        <authorList>
            <person name="Corre E."/>
            <person name="Pelletier E."/>
            <person name="Niang G."/>
            <person name="Scheremetjew M."/>
            <person name="Finn R."/>
            <person name="Kale V."/>
            <person name="Holt S."/>
            <person name="Cochrane G."/>
            <person name="Meng A."/>
            <person name="Brown T."/>
            <person name="Cohen L."/>
        </authorList>
    </citation>
    <scope>NUCLEOTIDE SEQUENCE</scope>
    <source>
        <strain evidence="3">CCMP644</strain>
    </source>
</reference>
<feature type="coiled-coil region" evidence="1">
    <location>
        <begin position="177"/>
        <end position="204"/>
    </location>
</feature>
<keyword evidence="1" id="KW-0175">Coiled coil</keyword>
<protein>
    <submittedName>
        <fullName evidence="3">Uncharacterized protein</fullName>
    </submittedName>
</protein>
<name>A0A7S1GWD0_HEMAN</name>
<accession>A0A7S1GWD0</accession>
<keyword evidence="2" id="KW-0732">Signal</keyword>
<evidence type="ECO:0000313" key="3">
    <source>
        <dbReference type="EMBL" id="CAD8952751.1"/>
    </source>
</evidence>
<evidence type="ECO:0000256" key="1">
    <source>
        <dbReference type="SAM" id="Coils"/>
    </source>
</evidence>
<dbReference type="EMBL" id="HBFX01012271">
    <property type="protein sequence ID" value="CAD8952751.1"/>
    <property type="molecule type" value="Transcribed_RNA"/>
</dbReference>
<feature type="signal peptide" evidence="2">
    <location>
        <begin position="1"/>
        <end position="21"/>
    </location>
</feature>